<proteinExistence type="predicted"/>
<evidence type="ECO:0000313" key="3">
    <source>
        <dbReference type="Proteomes" id="UP000291613"/>
    </source>
</evidence>
<dbReference type="PANTHER" id="PTHR43792">
    <property type="entry name" value="GNAT FAMILY, PUTATIVE (AFU_ORTHOLOGUE AFUA_3G00765)-RELATED-RELATED"/>
    <property type="match status" value="1"/>
</dbReference>
<evidence type="ECO:0000313" key="2">
    <source>
        <dbReference type="EMBL" id="TBN53310.1"/>
    </source>
</evidence>
<dbReference type="SUPFAM" id="SSF55729">
    <property type="entry name" value="Acyl-CoA N-acyltransferases (Nat)"/>
    <property type="match status" value="1"/>
</dbReference>
<sequence>MLNRRYPTLVDIGGLLADVPHDGYREALAASFDDPHMLTTLSDKAERGSADLFVARTRQHWRDEGFGLWFLRDMRDGSFAGWAGLRRRELSGGDAVEFAYALAPRLRCKGHAVRVGETVTELGFNNLGLEEIVALVPEGDAHAIPVVERLGFAHDGPTDGAGPRGIVYRRKAKASLAPVT</sequence>
<dbReference type="Gene3D" id="3.40.630.30">
    <property type="match status" value="1"/>
</dbReference>
<dbReference type="GO" id="GO:0016747">
    <property type="term" value="F:acyltransferase activity, transferring groups other than amino-acyl groups"/>
    <property type="evidence" value="ECO:0007669"/>
    <property type="project" value="InterPro"/>
</dbReference>
<dbReference type="PANTHER" id="PTHR43792:SF1">
    <property type="entry name" value="N-ACETYLTRANSFERASE DOMAIN-CONTAINING PROTEIN"/>
    <property type="match status" value="1"/>
</dbReference>
<accession>A0A4Q9GN99</accession>
<dbReference type="EMBL" id="SIUB01000004">
    <property type="protein sequence ID" value="TBN53310.1"/>
    <property type="molecule type" value="Genomic_DNA"/>
</dbReference>
<dbReference type="InterPro" id="IPR051531">
    <property type="entry name" value="N-acetyltransferase"/>
</dbReference>
<gene>
    <name evidence="2" type="ORF">EYR15_09810</name>
</gene>
<keyword evidence="2" id="KW-0808">Transferase</keyword>
<dbReference type="RefSeq" id="WP_131003368.1">
    <property type="nucleotide sequence ID" value="NZ_JBHSZR010000007.1"/>
</dbReference>
<comment type="caution">
    <text evidence="2">The sequence shown here is derived from an EMBL/GenBank/DDBJ whole genome shotgun (WGS) entry which is preliminary data.</text>
</comment>
<organism evidence="2 3">
    <name type="scientific">Hansschlegelia quercus</name>
    <dbReference type="NCBI Taxonomy" id="2528245"/>
    <lineage>
        <taxon>Bacteria</taxon>
        <taxon>Pseudomonadati</taxon>
        <taxon>Pseudomonadota</taxon>
        <taxon>Alphaproteobacteria</taxon>
        <taxon>Hyphomicrobiales</taxon>
        <taxon>Methylopilaceae</taxon>
        <taxon>Hansschlegelia</taxon>
    </lineage>
</organism>
<evidence type="ECO:0000259" key="1">
    <source>
        <dbReference type="PROSITE" id="PS51186"/>
    </source>
</evidence>
<reference evidence="2 3" key="1">
    <citation type="submission" date="2019-02" db="EMBL/GenBank/DDBJ databases">
        <title>Hansschlegelia quercus sp. nov., a novel methylotrophic bacterium from buds of oak (Quercus robur L.).</title>
        <authorList>
            <person name="Agafonova N.V."/>
            <person name="Kaparullina E.N."/>
            <person name="Grouzdev D.S."/>
            <person name="Doronina N.V."/>
        </authorList>
    </citation>
    <scope>NUCLEOTIDE SEQUENCE [LARGE SCALE GENOMIC DNA]</scope>
    <source>
        <strain evidence="2 3">Dub</strain>
    </source>
</reference>
<dbReference type="PROSITE" id="PS51186">
    <property type="entry name" value="GNAT"/>
    <property type="match status" value="1"/>
</dbReference>
<name>A0A4Q9GN99_9HYPH</name>
<dbReference type="InterPro" id="IPR000182">
    <property type="entry name" value="GNAT_dom"/>
</dbReference>
<dbReference type="OrthoDB" id="6293260at2"/>
<dbReference type="AlphaFoldDB" id="A0A4Q9GN99"/>
<protein>
    <submittedName>
        <fullName evidence="2">N-acetyltransferase</fullName>
    </submittedName>
</protein>
<keyword evidence="3" id="KW-1185">Reference proteome</keyword>
<dbReference type="Pfam" id="PF13302">
    <property type="entry name" value="Acetyltransf_3"/>
    <property type="match status" value="1"/>
</dbReference>
<dbReference type="InterPro" id="IPR016181">
    <property type="entry name" value="Acyl_CoA_acyltransferase"/>
</dbReference>
<feature type="domain" description="N-acetyltransferase" evidence="1">
    <location>
        <begin position="22"/>
        <end position="173"/>
    </location>
</feature>
<dbReference type="Proteomes" id="UP000291613">
    <property type="component" value="Unassembled WGS sequence"/>
</dbReference>